<dbReference type="GO" id="GO:0004491">
    <property type="term" value="F:methylmalonate-semialdehyde dehydrogenase (acylating, NAD) activity"/>
    <property type="evidence" value="ECO:0007669"/>
    <property type="project" value="InterPro"/>
</dbReference>
<dbReference type="GO" id="GO:0005739">
    <property type="term" value="C:mitochondrion"/>
    <property type="evidence" value="ECO:0007669"/>
    <property type="project" value="TreeGrafter"/>
</dbReference>
<dbReference type="OrthoDB" id="310895at2759"/>
<organism evidence="3 4">
    <name type="scientific">Mucuna pruriens</name>
    <name type="common">Velvet bean</name>
    <name type="synonym">Dolichos pruriens</name>
    <dbReference type="NCBI Taxonomy" id="157652"/>
    <lineage>
        <taxon>Eukaryota</taxon>
        <taxon>Viridiplantae</taxon>
        <taxon>Streptophyta</taxon>
        <taxon>Embryophyta</taxon>
        <taxon>Tracheophyta</taxon>
        <taxon>Spermatophyta</taxon>
        <taxon>Magnoliopsida</taxon>
        <taxon>eudicotyledons</taxon>
        <taxon>Gunneridae</taxon>
        <taxon>Pentapetalae</taxon>
        <taxon>rosids</taxon>
        <taxon>fabids</taxon>
        <taxon>Fabales</taxon>
        <taxon>Fabaceae</taxon>
        <taxon>Papilionoideae</taxon>
        <taxon>50 kb inversion clade</taxon>
        <taxon>NPAAA clade</taxon>
        <taxon>indigoferoid/millettioid clade</taxon>
        <taxon>Phaseoleae</taxon>
        <taxon>Mucuna</taxon>
    </lineage>
</organism>
<dbReference type="AlphaFoldDB" id="A0A371G1Z1"/>
<dbReference type="InterPro" id="IPR010061">
    <property type="entry name" value="MeMal-semiAld_DH"/>
</dbReference>
<evidence type="ECO:0000313" key="4">
    <source>
        <dbReference type="Proteomes" id="UP000257109"/>
    </source>
</evidence>
<dbReference type="InterPro" id="IPR015590">
    <property type="entry name" value="Aldehyde_DH_dom"/>
</dbReference>
<dbReference type="GO" id="GO:0006210">
    <property type="term" value="P:thymine catabolic process"/>
    <property type="evidence" value="ECO:0007669"/>
    <property type="project" value="TreeGrafter"/>
</dbReference>
<reference evidence="3" key="1">
    <citation type="submission" date="2018-05" db="EMBL/GenBank/DDBJ databases">
        <title>Draft genome of Mucuna pruriens seed.</title>
        <authorList>
            <person name="Nnadi N.E."/>
            <person name="Vos R."/>
            <person name="Hasami M.H."/>
            <person name="Devisetty U.K."/>
            <person name="Aguiy J.C."/>
        </authorList>
    </citation>
    <scope>NUCLEOTIDE SEQUENCE [LARGE SCALE GENOMIC DNA]</scope>
    <source>
        <strain evidence="3">JCA_2017</strain>
    </source>
</reference>
<dbReference type="GO" id="GO:0006574">
    <property type="term" value="P:L-valine catabolic process"/>
    <property type="evidence" value="ECO:0007669"/>
    <property type="project" value="TreeGrafter"/>
</dbReference>
<keyword evidence="4" id="KW-1185">Reference proteome</keyword>
<dbReference type="InterPro" id="IPR016162">
    <property type="entry name" value="Ald_DH_N"/>
</dbReference>
<dbReference type="PANTHER" id="PTHR43866">
    <property type="entry name" value="MALONATE-SEMIALDEHYDE DEHYDROGENASE"/>
    <property type="match status" value="1"/>
</dbReference>
<dbReference type="EMBL" id="QJKJ01007078">
    <property type="protein sequence ID" value="RDX84333.1"/>
    <property type="molecule type" value="Genomic_DNA"/>
</dbReference>
<feature type="compositionally biased region" description="Polar residues" evidence="1">
    <location>
        <begin position="1"/>
        <end position="21"/>
    </location>
</feature>
<sequence>MTTSHLSTPSELLSRQHNPPVTSHLRVPKLIGDSFVESKSLTFIDVINPATQEVVSQVPCTTEEEFPSWRNTPMTKRQRVMLKFQELIRRDMDKLALNNERH</sequence>
<dbReference type="STRING" id="157652.A0A371G1Z1"/>
<protein>
    <submittedName>
        <fullName evidence="3">Methylmalonate-semialdehyde dehydrogenase [acylating], mitochondrial</fullName>
    </submittedName>
</protein>
<evidence type="ECO:0000259" key="2">
    <source>
        <dbReference type="Pfam" id="PF00171"/>
    </source>
</evidence>
<dbReference type="Pfam" id="PF00171">
    <property type="entry name" value="Aldedh"/>
    <property type="match status" value="1"/>
</dbReference>
<evidence type="ECO:0000313" key="3">
    <source>
        <dbReference type="EMBL" id="RDX84333.1"/>
    </source>
</evidence>
<dbReference type="PANTHER" id="PTHR43866:SF9">
    <property type="entry name" value="METHYLMALONATE-SEMIALDEHYDE DEHYDROGENASE (COA ACYLATING)"/>
    <property type="match status" value="1"/>
</dbReference>
<proteinExistence type="predicted"/>
<feature type="domain" description="Aldehyde dehydrogenase" evidence="2">
    <location>
        <begin position="35"/>
        <end position="97"/>
    </location>
</feature>
<evidence type="ECO:0000256" key="1">
    <source>
        <dbReference type="SAM" id="MobiDB-lite"/>
    </source>
</evidence>
<accession>A0A371G1Z1</accession>
<dbReference type="Proteomes" id="UP000257109">
    <property type="component" value="Unassembled WGS sequence"/>
</dbReference>
<dbReference type="Gene3D" id="3.40.605.10">
    <property type="entry name" value="Aldehyde Dehydrogenase, Chain A, domain 1"/>
    <property type="match status" value="1"/>
</dbReference>
<dbReference type="InterPro" id="IPR016161">
    <property type="entry name" value="Ald_DH/histidinol_DH"/>
</dbReference>
<dbReference type="SUPFAM" id="SSF53720">
    <property type="entry name" value="ALDH-like"/>
    <property type="match status" value="1"/>
</dbReference>
<feature type="region of interest" description="Disordered" evidence="1">
    <location>
        <begin position="1"/>
        <end position="24"/>
    </location>
</feature>
<feature type="non-terminal residue" evidence="3">
    <location>
        <position position="1"/>
    </location>
</feature>
<gene>
    <name evidence="3" type="primary">ALDH6B2</name>
    <name evidence="3" type="ORF">CR513_34630</name>
</gene>
<name>A0A371G1Z1_MUCPR</name>
<comment type="caution">
    <text evidence="3">The sequence shown here is derived from an EMBL/GenBank/DDBJ whole genome shotgun (WGS) entry which is preliminary data.</text>
</comment>